<evidence type="ECO:0000313" key="2">
    <source>
        <dbReference type="EMBL" id="KPV46432.1"/>
    </source>
</evidence>
<name>A0A0P9ERP4_9CHLR</name>
<proteinExistence type="predicted"/>
<dbReference type="PANTHER" id="PTHR21432:SF20">
    <property type="entry name" value="ACETYL-COA HYDROLASE"/>
    <property type="match status" value="1"/>
</dbReference>
<feature type="non-terminal residue" evidence="2">
    <location>
        <position position="184"/>
    </location>
</feature>
<dbReference type="InterPro" id="IPR037171">
    <property type="entry name" value="NagB/RpiA_transferase-like"/>
</dbReference>
<dbReference type="SUPFAM" id="SSF100950">
    <property type="entry name" value="NagB/RpiA/CoA transferase-like"/>
    <property type="match status" value="1"/>
</dbReference>
<dbReference type="InterPro" id="IPR038460">
    <property type="entry name" value="AcetylCoA_hyd_C_sf"/>
</dbReference>
<dbReference type="Pfam" id="PF13336">
    <property type="entry name" value="AcetylCoA_hyd_C"/>
    <property type="match status" value="1"/>
</dbReference>
<protein>
    <submittedName>
        <fullName evidence="2">4-hydroxybutyrate CoA-transferase</fullName>
    </submittedName>
</protein>
<accession>A0A0P9ERP4</accession>
<feature type="non-terminal residue" evidence="2">
    <location>
        <position position="1"/>
    </location>
</feature>
<reference evidence="2 3" key="1">
    <citation type="submission" date="2015-09" db="EMBL/GenBank/DDBJ databases">
        <title>Draft genome sequence of Kouleothrix aurantiaca JCM 19913.</title>
        <authorList>
            <person name="Hemp J."/>
        </authorList>
    </citation>
    <scope>NUCLEOTIDE SEQUENCE [LARGE SCALE GENOMIC DNA]</scope>
    <source>
        <strain evidence="2 3">COM-B</strain>
    </source>
</reference>
<organism evidence="2 3">
    <name type="scientific">Kouleothrix aurantiaca</name>
    <dbReference type="NCBI Taxonomy" id="186479"/>
    <lineage>
        <taxon>Bacteria</taxon>
        <taxon>Bacillati</taxon>
        <taxon>Chloroflexota</taxon>
        <taxon>Chloroflexia</taxon>
        <taxon>Chloroflexales</taxon>
        <taxon>Roseiflexineae</taxon>
        <taxon>Roseiflexaceae</taxon>
        <taxon>Kouleothrix</taxon>
    </lineage>
</organism>
<dbReference type="GO" id="GO:0006083">
    <property type="term" value="P:acetate metabolic process"/>
    <property type="evidence" value="ECO:0007669"/>
    <property type="project" value="InterPro"/>
</dbReference>
<dbReference type="Gene3D" id="3.30.750.70">
    <property type="entry name" value="4-hydroxybutyrate coenzyme like domains"/>
    <property type="match status" value="1"/>
</dbReference>
<dbReference type="Proteomes" id="UP000050509">
    <property type="component" value="Unassembled WGS sequence"/>
</dbReference>
<dbReference type="InterPro" id="IPR046433">
    <property type="entry name" value="ActCoA_hydro"/>
</dbReference>
<dbReference type="PANTHER" id="PTHR21432">
    <property type="entry name" value="ACETYL-COA HYDROLASE-RELATED"/>
    <property type="match status" value="1"/>
</dbReference>
<keyword evidence="2" id="KW-0808">Transferase</keyword>
<gene>
    <name evidence="2" type="ORF">SE17_43310</name>
</gene>
<feature type="domain" description="Acetyl-CoA hydrolase/transferase C-terminal" evidence="1">
    <location>
        <begin position="96"/>
        <end position="184"/>
    </location>
</feature>
<dbReference type="GO" id="GO:0008775">
    <property type="term" value="F:acetate CoA-transferase activity"/>
    <property type="evidence" value="ECO:0007669"/>
    <property type="project" value="InterPro"/>
</dbReference>
<dbReference type="AlphaFoldDB" id="A0A0P9ERP4"/>
<dbReference type="PATRIC" id="fig|186479.3.peg.7408"/>
<evidence type="ECO:0000259" key="1">
    <source>
        <dbReference type="Pfam" id="PF13336"/>
    </source>
</evidence>
<dbReference type="InterPro" id="IPR026888">
    <property type="entry name" value="AcetylCoA_hyd_C"/>
</dbReference>
<sequence>VETDRPLAELPQGDSNPVAERIGQSIADLIPDGATPQLGIGAIPDAVLRYLSHKRHLGIHSELFSDGVVDLVEAGVVDGEAKTLHRGKLVSGFLLGSRRLFDWVHNNAMVELHPTDYINDPFVIAQHRRMVAINSALQVDLTGQVCADSIGTQFYSGAGGQVDFIRGAARSEEGLPIIALPATA</sequence>
<evidence type="ECO:0000313" key="3">
    <source>
        <dbReference type="Proteomes" id="UP000050509"/>
    </source>
</evidence>
<comment type="caution">
    <text evidence="2">The sequence shown here is derived from an EMBL/GenBank/DDBJ whole genome shotgun (WGS) entry which is preliminary data.</text>
</comment>
<dbReference type="EMBL" id="LJCR01003572">
    <property type="protein sequence ID" value="KPV46432.1"/>
    <property type="molecule type" value="Genomic_DNA"/>
</dbReference>
<keyword evidence="3" id="KW-1185">Reference proteome</keyword>
<dbReference type="Gene3D" id="3.40.1080.20">
    <property type="entry name" value="Acetyl-CoA hydrolase/transferase C-terminal domain"/>
    <property type="match status" value="1"/>
</dbReference>